<reference evidence="10" key="2">
    <citation type="submission" date="2023-05" db="EMBL/GenBank/DDBJ databases">
        <authorList>
            <person name="Fouks B."/>
        </authorList>
    </citation>
    <scope>NUCLEOTIDE SEQUENCE</scope>
    <source>
        <strain evidence="10">Stay&amp;Tobe</strain>
        <tissue evidence="10">Testes</tissue>
    </source>
</reference>
<evidence type="ECO:0000256" key="5">
    <source>
        <dbReference type="ARBA" id="ARBA00022723"/>
    </source>
</evidence>
<keyword evidence="5" id="KW-0479">Metal-binding</keyword>
<evidence type="ECO:0000256" key="8">
    <source>
        <dbReference type="SAM" id="Phobius"/>
    </source>
</evidence>
<dbReference type="PROSITE" id="PS51837">
    <property type="entry name" value="LITAF"/>
    <property type="match status" value="1"/>
</dbReference>
<dbReference type="InterPro" id="IPR006629">
    <property type="entry name" value="LITAF"/>
</dbReference>
<evidence type="ECO:0000256" key="1">
    <source>
        <dbReference type="ARBA" id="ARBA00004414"/>
    </source>
</evidence>
<keyword evidence="7 8" id="KW-0472">Membrane</keyword>
<evidence type="ECO:0000256" key="6">
    <source>
        <dbReference type="ARBA" id="ARBA00022833"/>
    </source>
</evidence>
<evidence type="ECO:0000313" key="11">
    <source>
        <dbReference type="Proteomes" id="UP001233999"/>
    </source>
</evidence>
<protein>
    <recommendedName>
        <fullName evidence="9">LITAF domain-containing protein</fullName>
    </recommendedName>
</protein>
<organism evidence="10 11">
    <name type="scientific">Diploptera punctata</name>
    <name type="common">Pacific beetle cockroach</name>
    <dbReference type="NCBI Taxonomy" id="6984"/>
    <lineage>
        <taxon>Eukaryota</taxon>
        <taxon>Metazoa</taxon>
        <taxon>Ecdysozoa</taxon>
        <taxon>Arthropoda</taxon>
        <taxon>Hexapoda</taxon>
        <taxon>Insecta</taxon>
        <taxon>Pterygota</taxon>
        <taxon>Neoptera</taxon>
        <taxon>Polyneoptera</taxon>
        <taxon>Dictyoptera</taxon>
        <taxon>Blattodea</taxon>
        <taxon>Blaberoidea</taxon>
        <taxon>Blaberidae</taxon>
        <taxon>Diplopterinae</taxon>
        <taxon>Diploptera</taxon>
    </lineage>
</organism>
<dbReference type="EMBL" id="JASPKZ010008340">
    <property type="protein sequence ID" value="KAJ9580410.1"/>
    <property type="molecule type" value="Genomic_DNA"/>
</dbReference>
<comment type="subcellular location">
    <subcellularLocation>
        <location evidence="2">Endosome membrane</location>
        <topology evidence="2">Peripheral membrane protein</topology>
    </subcellularLocation>
    <subcellularLocation>
        <location evidence="1">Late endosome membrane</location>
    </subcellularLocation>
    <subcellularLocation>
        <location evidence="3">Lysosome membrane</location>
        <topology evidence="3">Peripheral membrane protein</topology>
        <orientation evidence="3">Cytoplasmic side</orientation>
    </subcellularLocation>
</comment>
<proteinExistence type="inferred from homology"/>
<evidence type="ECO:0000313" key="10">
    <source>
        <dbReference type="EMBL" id="KAJ9580410.1"/>
    </source>
</evidence>
<reference evidence="10" key="1">
    <citation type="journal article" date="2023" name="IScience">
        <title>Live-bearing cockroach genome reveals convergent evolutionary mechanisms linked to viviparity in insects and beyond.</title>
        <authorList>
            <person name="Fouks B."/>
            <person name="Harrison M.C."/>
            <person name="Mikhailova A.A."/>
            <person name="Marchal E."/>
            <person name="English S."/>
            <person name="Carruthers M."/>
            <person name="Jennings E.C."/>
            <person name="Chiamaka E.L."/>
            <person name="Frigard R.A."/>
            <person name="Pippel M."/>
            <person name="Attardo G.M."/>
            <person name="Benoit J.B."/>
            <person name="Bornberg-Bauer E."/>
            <person name="Tobe S.S."/>
        </authorList>
    </citation>
    <scope>NUCLEOTIDE SEQUENCE</scope>
    <source>
        <strain evidence="10">Stay&amp;Tobe</strain>
    </source>
</reference>
<dbReference type="InterPro" id="IPR037519">
    <property type="entry name" value="LITAF_fam"/>
</dbReference>
<name>A0AAD7ZHF5_DIPPU</name>
<dbReference type="GO" id="GO:0031902">
    <property type="term" value="C:late endosome membrane"/>
    <property type="evidence" value="ECO:0007669"/>
    <property type="project" value="UniProtKB-SubCell"/>
</dbReference>
<dbReference type="GO" id="GO:0008270">
    <property type="term" value="F:zinc ion binding"/>
    <property type="evidence" value="ECO:0007669"/>
    <property type="project" value="TreeGrafter"/>
</dbReference>
<dbReference type="PANTHER" id="PTHR23292">
    <property type="entry name" value="LIPOPOLYSACCHARIDE-INDUCED TUMOR NECROSIS FACTOR-ALPHA FACTOR"/>
    <property type="match status" value="1"/>
</dbReference>
<gene>
    <name evidence="10" type="ORF">L9F63_003934</name>
</gene>
<evidence type="ECO:0000256" key="7">
    <source>
        <dbReference type="ARBA" id="ARBA00023136"/>
    </source>
</evidence>
<dbReference type="AlphaFoldDB" id="A0AAD7ZHF5"/>
<evidence type="ECO:0000256" key="3">
    <source>
        <dbReference type="ARBA" id="ARBA00004630"/>
    </source>
</evidence>
<dbReference type="Pfam" id="PF10601">
    <property type="entry name" value="zf-LITAF-like"/>
    <property type="match status" value="1"/>
</dbReference>
<evidence type="ECO:0000259" key="9">
    <source>
        <dbReference type="PROSITE" id="PS51837"/>
    </source>
</evidence>
<sequence length="99" mass="11035">MAEEEGYEQGAQPGQFAQYVPIPELDQAPVNILCPYCGANVVTTIRREMGTFSWIMVVLLAFFGGYCCLCLIPFFVDSCKDAVHICPNCGKQIGRYKKM</sequence>
<evidence type="ECO:0000256" key="2">
    <source>
        <dbReference type="ARBA" id="ARBA00004481"/>
    </source>
</evidence>
<keyword evidence="6" id="KW-0862">Zinc</keyword>
<comment type="similarity">
    <text evidence="4">Belongs to the CDIP1/LITAF family.</text>
</comment>
<comment type="caution">
    <text evidence="10">The sequence shown here is derived from an EMBL/GenBank/DDBJ whole genome shotgun (WGS) entry which is preliminary data.</text>
</comment>
<dbReference type="PANTHER" id="PTHR23292:SF6">
    <property type="entry name" value="FI16602P1-RELATED"/>
    <property type="match status" value="1"/>
</dbReference>
<accession>A0AAD7ZHF5</accession>
<dbReference type="GO" id="GO:0005765">
    <property type="term" value="C:lysosomal membrane"/>
    <property type="evidence" value="ECO:0007669"/>
    <property type="project" value="UniProtKB-SubCell"/>
</dbReference>
<feature type="domain" description="LITAF" evidence="9">
    <location>
        <begin position="14"/>
        <end position="98"/>
    </location>
</feature>
<dbReference type="Proteomes" id="UP001233999">
    <property type="component" value="Unassembled WGS sequence"/>
</dbReference>
<evidence type="ECO:0000256" key="4">
    <source>
        <dbReference type="ARBA" id="ARBA00005975"/>
    </source>
</evidence>
<dbReference type="SMART" id="SM00714">
    <property type="entry name" value="LITAF"/>
    <property type="match status" value="1"/>
</dbReference>
<feature type="transmembrane region" description="Helical" evidence="8">
    <location>
        <begin position="54"/>
        <end position="76"/>
    </location>
</feature>
<keyword evidence="11" id="KW-1185">Reference proteome</keyword>
<keyword evidence="8" id="KW-1133">Transmembrane helix</keyword>
<keyword evidence="8" id="KW-0812">Transmembrane</keyword>